<proteinExistence type="predicted"/>
<evidence type="ECO:0000313" key="2">
    <source>
        <dbReference type="EMBL" id="KAK1667364.1"/>
    </source>
</evidence>
<protein>
    <submittedName>
        <fullName evidence="2">Uncharacterized protein</fullName>
    </submittedName>
</protein>
<comment type="caution">
    <text evidence="2">The sequence shown here is derived from an EMBL/GenBank/DDBJ whole genome shotgun (WGS) entry which is preliminary data.</text>
</comment>
<dbReference type="Proteomes" id="UP001231189">
    <property type="component" value="Unassembled WGS sequence"/>
</dbReference>
<feature type="region of interest" description="Disordered" evidence="1">
    <location>
        <begin position="1"/>
        <end position="20"/>
    </location>
</feature>
<evidence type="ECO:0000256" key="1">
    <source>
        <dbReference type="SAM" id="MobiDB-lite"/>
    </source>
</evidence>
<feature type="compositionally biased region" description="Basic and acidic residues" evidence="1">
    <location>
        <begin position="188"/>
        <end position="204"/>
    </location>
</feature>
<reference evidence="2" key="1">
    <citation type="submission" date="2023-07" db="EMBL/GenBank/DDBJ databases">
        <title>A chromosome-level genome assembly of Lolium multiflorum.</title>
        <authorList>
            <person name="Chen Y."/>
            <person name="Copetti D."/>
            <person name="Kolliker R."/>
            <person name="Studer B."/>
        </authorList>
    </citation>
    <scope>NUCLEOTIDE SEQUENCE</scope>
    <source>
        <strain evidence="2">02402/16</strain>
        <tissue evidence="2">Leaf</tissue>
    </source>
</reference>
<gene>
    <name evidence="2" type="ORF">QYE76_055523</name>
</gene>
<feature type="compositionally biased region" description="Polar residues" evidence="1">
    <location>
        <begin position="1"/>
        <end position="10"/>
    </location>
</feature>
<dbReference type="EMBL" id="JAUUTY010000003">
    <property type="protein sequence ID" value="KAK1667364.1"/>
    <property type="molecule type" value="Genomic_DNA"/>
</dbReference>
<sequence>MSTASDANSGTSGGPRGKQQQSIAEMLGQLDLQEEDFNDVIVDEVEEEIKESVQWLALARVQTDRGFIQAAFFAEMRAAWNLAQGVRFRAIGENLFVVQVNCLGDCERHEYKDCGRGVHEEKDHKFADWLYANPPPRPAMRGGFGGGSGSRTSRGGGNGRGSGRDKHWRDGDEEDDPELRDTGTSPGKTRDMVIDGKGEKDQGARKRLNMGQMEIADETAAGNQLRITDGQTI</sequence>
<feature type="compositionally biased region" description="Gly residues" evidence="1">
    <location>
        <begin position="142"/>
        <end position="161"/>
    </location>
</feature>
<accession>A0AAD8T0X6</accession>
<name>A0AAD8T0X6_LOLMU</name>
<keyword evidence="3" id="KW-1185">Reference proteome</keyword>
<feature type="region of interest" description="Disordered" evidence="1">
    <location>
        <begin position="129"/>
        <end position="233"/>
    </location>
</feature>
<organism evidence="2 3">
    <name type="scientific">Lolium multiflorum</name>
    <name type="common">Italian ryegrass</name>
    <name type="synonym">Lolium perenne subsp. multiflorum</name>
    <dbReference type="NCBI Taxonomy" id="4521"/>
    <lineage>
        <taxon>Eukaryota</taxon>
        <taxon>Viridiplantae</taxon>
        <taxon>Streptophyta</taxon>
        <taxon>Embryophyta</taxon>
        <taxon>Tracheophyta</taxon>
        <taxon>Spermatophyta</taxon>
        <taxon>Magnoliopsida</taxon>
        <taxon>Liliopsida</taxon>
        <taxon>Poales</taxon>
        <taxon>Poaceae</taxon>
        <taxon>BOP clade</taxon>
        <taxon>Pooideae</taxon>
        <taxon>Poodae</taxon>
        <taxon>Poeae</taxon>
        <taxon>Poeae Chloroplast Group 2 (Poeae type)</taxon>
        <taxon>Loliodinae</taxon>
        <taxon>Loliinae</taxon>
        <taxon>Lolium</taxon>
    </lineage>
</organism>
<feature type="compositionally biased region" description="Polar residues" evidence="1">
    <location>
        <begin position="221"/>
        <end position="233"/>
    </location>
</feature>
<evidence type="ECO:0000313" key="3">
    <source>
        <dbReference type="Proteomes" id="UP001231189"/>
    </source>
</evidence>
<dbReference type="AlphaFoldDB" id="A0AAD8T0X6"/>